<evidence type="ECO:0000256" key="2">
    <source>
        <dbReference type="RuleBase" id="RU363019"/>
    </source>
</evidence>
<evidence type="ECO:0000256" key="1">
    <source>
        <dbReference type="ARBA" id="ARBA00002388"/>
    </source>
</evidence>
<organism evidence="5 6">
    <name type="scientific">Oryzihumus leptocrescens</name>
    <dbReference type="NCBI Taxonomy" id="297536"/>
    <lineage>
        <taxon>Bacteria</taxon>
        <taxon>Bacillati</taxon>
        <taxon>Actinomycetota</taxon>
        <taxon>Actinomycetes</taxon>
        <taxon>Micrococcales</taxon>
        <taxon>Intrasporangiaceae</taxon>
        <taxon>Oryzihumus</taxon>
    </lineage>
</organism>
<dbReference type="RefSeq" id="WP_141788285.1">
    <property type="nucleotide sequence ID" value="NZ_VFOQ01000001.1"/>
</dbReference>
<dbReference type="PRINTS" id="PR00153">
    <property type="entry name" value="CSAPPISMRASE"/>
</dbReference>
<dbReference type="PANTHER" id="PTHR45625">
    <property type="entry name" value="PEPTIDYL-PROLYL CIS-TRANS ISOMERASE-RELATED"/>
    <property type="match status" value="1"/>
</dbReference>
<dbReference type="OrthoDB" id="5507614at2"/>
<dbReference type="SUPFAM" id="SSF50891">
    <property type="entry name" value="Cyclophilin-like"/>
    <property type="match status" value="1"/>
</dbReference>
<name>A0A542ZJA9_9MICO</name>
<keyword evidence="6" id="KW-1185">Reference proteome</keyword>
<dbReference type="InterPro" id="IPR029000">
    <property type="entry name" value="Cyclophilin-like_dom_sf"/>
</dbReference>
<feature type="domain" description="PPIase cyclophilin-type" evidence="4">
    <location>
        <begin position="105"/>
        <end position="253"/>
    </location>
</feature>
<dbReference type="Proteomes" id="UP000319514">
    <property type="component" value="Unassembled WGS sequence"/>
</dbReference>
<evidence type="ECO:0000313" key="5">
    <source>
        <dbReference type="EMBL" id="TQL60378.1"/>
    </source>
</evidence>
<dbReference type="InterPro" id="IPR044666">
    <property type="entry name" value="Cyclophilin_A-like"/>
</dbReference>
<comment type="similarity">
    <text evidence="2">Belongs to the cyclophilin-type PPIase family.</text>
</comment>
<dbReference type="Pfam" id="PF00160">
    <property type="entry name" value="Pro_isomerase"/>
    <property type="match status" value="1"/>
</dbReference>
<sequence>MSPKARDRARAKRRAEKRQAVFERRAAERARNRQVVAVVLAVLLVVGGLVGASYAVNRGKDTATPAAPAASSPSASPSPSATRTLPPKSLAAGKTFVATITTNRGPVTVQLDGTKAPQTVASFLQLAGDGYWANSRCHRLTTAGIFVLQCGDPTGTGNGNPGYGYGIENAPKDGKYPTGTLAMARTSDPNSNGGQFFIVYKDTQLPTDGGGYTIFGTVTSGLDIVKKTAAAGVQGGQTDGPPAQPISIQKVVVTEKKA</sequence>
<dbReference type="AlphaFoldDB" id="A0A542ZJA9"/>
<evidence type="ECO:0000259" key="4">
    <source>
        <dbReference type="PROSITE" id="PS50072"/>
    </source>
</evidence>
<dbReference type="EMBL" id="VFOQ01000001">
    <property type="protein sequence ID" value="TQL60378.1"/>
    <property type="molecule type" value="Genomic_DNA"/>
</dbReference>
<keyword evidence="2 5" id="KW-0413">Isomerase</keyword>
<feature type="compositionally biased region" description="Low complexity" evidence="3">
    <location>
        <begin position="62"/>
        <end position="87"/>
    </location>
</feature>
<evidence type="ECO:0000256" key="3">
    <source>
        <dbReference type="SAM" id="MobiDB-lite"/>
    </source>
</evidence>
<dbReference type="InterPro" id="IPR002130">
    <property type="entry name" value="Cyclophilin-type_PPIase_dom"/>
</dbReference>
<dbReference type="PROSITE" id="PS50072">
    <property type="entry name" value="CSA_PPIASE_2"/>
    <property type="match status" value="1"/>
</dbReference>
<evidence type="ECO:0000313" key="6">
    <source>
        <dbReference type="Proteomes" id="UP000319514"/>
    </source>
</evidence>
<comment type="catalytic activity">
    <reaction evidence="2">
        <text>[protein]-peptidylproline (omega=180) = [protein]-peptidylproline (omega=0)</text>
        <dbReference type="Rhea" id="RHEA:16237"/>
        <dbReference type="Rhea" id="RHEA-COMP:10747"/>
        <dbReference type="Rhea" id="RHEA-COMP:10748"/>
        <dbReference type="ChEBI" id="CHEBI:83833"/>
        <dbReference type="ChEBI" id="CHEBI:83834"/>
        <dbReference type="EC" id="5.2.1.8"/>
    </reaction>
</comment>
<dbReference type="EC" id="5.2.1.8" evidence="2"/>
<comment type="caution">
    <text evidence="5">The sequence shown here is derived from an EMBL/GenBank/DDBJ whole genome shotgun (WGS) entry which is preliminary data.</text>
</comment>
<dbReference type="Gene3D" id="2.40.100.10">
    <property type="entry name" value="Cyclophilin-like"/>
    <property type="match status" value="1"/>
</dbReference>
<comment type="function">
    <text evidence="1 2">PPIases accelerate the folding of proteins. It catalyzes the cis-trans isomerization of proline imidic peptide bonds in oligopeptides.</text>
</comment>
<gene>
    <name evidence="5" type="ORF">FB474_1765</name>
</gene>
<accession>A0A542ZJA9</accession>
<reference evidence="5 6" key="1">
    <citation type="submission" date="2019-06" db="EMBL/GenBank/DDBJ databases">
        <title>Sequencing the genomes of 1000 actinobacteria strains.</title>
        <authorList>
            <person name="Klenk H.-P."/>
        </authorList>
    </citation>
    <scope>NUCLEOTIDE SEQUENCE [LARGE SCALE GENOMIC DNA]</scope>
    <source>
        <strain evidence="5 6">DSM 18082</strain>
    </source>
</reference>
<protein>
    <recommendedName>
        <fullName evidence="2">Peptidyl-prolyl cis-trans isomerase</fullName>
        <shortName evidence="2">PPIase</shortName>
        <ecNumber evidence="2">5.2.1.8</ecNumber>
    </recommendedName>
</protein>
<feature type="region of interest" description="Disordered" evidence="3">
    <location>
        <begin position="62"/>
        <end position="88"/>
    </location>
</feature>
<dbReference type="PANTHER" id="PTHR45625:SF3">
    <property type="entry name" value="PEPTIDYL-PROLYL CIS-TRANS ISOMERASE B-RELATED"/>
    <property type="match status" value="1"/>
</dbReference>
<dbReference type="GO" id="GO:0003755">
    <property type="term" value="F:peptidyl-prolyl cis-trans isomerase activity"/>
    <property type="evidence" value="ECO:0007669"/>
    <property type="project" value="UniProtKB-UniRule"/>
</dbReference>
<keyword evidence="2" id="KW-0697">Rotamase</keyword>
<proteinExistence type="inferred from homology"/>